<evidence type="ECO:0000256" key="1">
    <source>
        <dbReference type="SAM" id="Coils"/>
    </source>
</evidence>
<protein>
    <recommendedName>
        <fullName evidence="5">Ubiquitin-like protease family profile domain-containing protein</fullName>
    </recommendedName>
</protein>
<evidence type="ECO:0000313" key="4">
    <source>
        <dbReference type="Proteomes" id="UP000823388"/>
    </source>
</evidence>
<evidence type="ECO:0008006" key="5">
    <source>
        <dbReference type="Google" id="ProtNLM"/>
    </source>
</evidence>
<gene>
    <name evidence="3" type="ORF">PVAP13_3KG238127</name>
</gene>
<feature type="region of interest" description="Disordered" evidence="2">
    <location>
        <begin position="1"/>
        <end position="77"/>
    </location>
</feature>
<name>A0A8T0V700_PANVG</name>
<feature type="compositionally biased region" description="Basic residues" evidence="2">
    <location>
        <begin position="1"/>
        <end position="10"/>
    </location>
</feature>
<keyword evidence="4" id="KW-1185">Reference proteome</keyword>
<dbReference type="InterPro" id="IPR038765">
    <property type="entry name" value="Papain-like_cys_pep_sf"/>
</dbReference>
<feature type="coiled-coil region" evidence="1">
    <location>
        <begin position="465"/>
        <end position="506"/>
    </location>
</feature>
<dbReference type="AlphaFoldDB" id="A0A8T0V700"/>
<reference evidence="3" key="1">
    <citation type="submission" date="2020-05" db="EMBL/GenBank/DDBJ databases">
        <title>WGS assembly of Panicum virgatum.</title>
        <authorList>
            <person name="Lovell J.T."/>
            <person name="Jenkins J."/>
            <person name="Shu S."/>
            <person name="Juenger T.E."/>
            <person name="Schmutz J."/>
        </authorList>
    </citation>
    <scope>NUCLEOTIDE SEQUENCE</scope>
    <source>
        <strain evidence="3">AP13</strain>
    </source>
</reference>
<evidence type="ECO:0000256" key="2">
    <source>
        <dbReference type="SAM" id="MobiDB-lite"/>
    </source>
</evidence>
<feature type="compositionally biased region" description="Basic residues" evidence="2">
    <location>
        <begin position="49"/>
        <end position="59"/>
    </location>
</feature>
<dbReference type="SUPFAM" id="SSF54001">
    <property type="entry name" value="Cysteine proteinases"/>
    <property type="match status" value="1"/>
</dbReference>
<dbReference type="EMBL" id="CM029041">
    <property type="protein sequence ID" value="KAG2628643.1"/>
    <property type="molecule type" value="Genomic_DNA"/>
</dbReference>
<keyword evidence="1" id="KW-0175">Coiled coil</keyword>
<organism evidence="3 4">
    <name type="scientific">Panicum virgatum</name>
    <name type="common">Blackwell switchgrass</name>
    <dbReference type="NCBI Taxonomy" id="38727"/>
    <lineage>
        <taxon>Eukaryota</taxon>
        <taxon>Viridiplantae</taxon>
        <taxon>Streptophyta</taxon>
        <taxon>Embryophyta</taxon>
        <taxon>Tracheophyta</taxon>
        <taxon>Spermatophyta</taxon>
        <taxon>Magnoliopsida</taxon>
        <taxon>Liliopsida</taxon>
        <taxon>Poales</taxon>
        <taxon>Poaceae</taxon>
        <taxon>PACMAD clade</taxon>
        <taxon>Panicoideae</taxon>
        <taxon>Panicodae</taxon>
        <taxon>Paniceae</taxon>
        <taxon>Panicinae</taxon>
        <taxon>Panicum</taxon>
        <taxon>Panicum sect. Hiantes</taxon>
    </lineage>
</organism>
<feature type="region of interest" description="Disordered" evidence="2">
    <location>
        <begin position="353"/>
        <end position="379"/>
    </location>
</feature>
<accession>A0A8T0V700</accession>
<comment type="caution">
    <text evidence="3">The sequence shown here is derived from an EMBL/GenBank/DDBJ whole genome shotgun (WGS) entry which is preliminary data.</text>
</comment>
<dbReference type="Proteomes" id="UP000823388">
    <property type="component" value="Chromosome 3K"/>
</dbReference>
<evidence type="ECO:0000313" key="3">
    <source>
        <dbReference type="EMBL" id="KAG2628643.1"/>
    </source>
</evidence>
<dbReference type="PANTHER" id="PTHR34835:SF71">
    <property type="entry name" value="UBIQUITIN-LIKE PROTEASE FAMILY PROFILE DOMAIN-CONTAINING PROTEIN"/>
    <property type="match status" value="1"/>
</dbReference>
<dbReference type="PANTHER" id="PTHR34835">
    <property type="entry name" value="OS07G0283600 PROTEIN-RELATED"/>
    <property type="match status" value="1"/>
</dbReference>
<sequence length="810" mass="91039">MKFKNRRKVLRLNSPAPPNGGSDESDGHDSDYVPSSPVQAGIAAEGSNRKRRSKQARRHAPADATATSRGVVGGQDVPKRRTISIRCSPMKFKEIVAALGDTLKGQVVAKNFGGLLQFKPHELDRHFLSWLMRKLNPKTMKLEICGGKEIAINEHSVWCVFQIPNAGSDPPHMTDDEARIIRRELGLQICDILDGLNKKTLRGSLGLKAFFMCAFQSLLFSNTDAYIRLEDVKYTEDLENIGNRNWCKAVVDHLRKAAHLYRKDFPEKGIMAPISGCGIFLMMLYVDNLQHGLNTNPFSLPRCAFLDMSTIDSIANMDRRRDVSSETVEFGKLMLRSLPDTCYDVPPVAPLAASSRPTPVAPSRGAGTSDAPGGHAAANVEPPPMYRYPSFSSSFGQSIVDVVGRSRKSDALSILKAFDDSTSFIFVIFDVANPSFFSSIYGIQSAGNIHTGPIAYSRRSMRSTSEAQNKEGDDAAKKIAEAEAEKNKMEETRKLKQQRAKEAIKNKRVKAQLAKDNQALHDEHEKKLILLRQHAEEEIQRLKSSVVDAEVGPSAAGALGFPEDPIDEINSQTPPFGCLKRKWNKRLKKRPKEYISPFKLPGCRPNVPLTKALALRNKIAADPALKDSTFFCSFDGDSSVLDFIVHCLRYDDIVHKEDSVGYRVFLTTGFFVFMPACSGKHYFVYCINLIHNRIDILDSIDYVWGNTSLKTSHRPRVTNNKFPCFERWSRPMIDLPKQAGPCDCMFFLWKYMEYWDSERLNIDINPFKGMIYRVELMHYSIFHPLNQADLPDELDVYRLGGRKIDWSGSH</sequence>
<proteinExistence type="predicted"/>
<dbReference type="Gene3D" id="3.40.395.10">
    <property type="entry name" value="Adenoviral Proteinase, Chain A"/>
    <property type="match status" value="1"/>
</dbReference>